<name>A0AAV6YED6_ENGPU</name>
<feature type="non-terminal residue" evidence="3">
    <location>
        <position position="1"/>
    </location>
</feature>
<dbReference type="EMBL" id="WNYA01054486">
    <property type="protein sequence ID" value="KAG8535894.1"/>
    <property type="molecule type" value="Genomic_DNA"/>
</dbReference>
<comment type="subcellular location">
    <subcellularLocation>
        <location evidence="1">Secreted</location>
    </subcellularLocation>
</comment>
<evidence type="ECO:0000313" key="3">
    <source>
        <dbReference type="EMBL" id="KAG8535894.1"/>
    </source>
</evidence>
<evidence type="ECO:0000256" key="2">
    <source>
        <dbReference type="ARBA" id="ARBA00022525"/>
    </source>
</evidence>
<evidence type="ECO:0000256" key="1">
    <source>
        <dbReference type="ARBA" id="ARBA00004613"/>
    </source>
</evidence>
<accession>A0AAV6YED6</accession>
<proteinExistence type="predicted"/>
<comment type="caution">
    <text evidence="3">The sequence shown here is derived from an EMBL/GenBank/DDBJ whole genome shotgun (WGS) entry which is preliminary data.</text>
</comment>
<organism evidence="3 4">
    <name type="scientific">Engystomops pustulosus</name>
    <name type="common">Tungara frog</name>
    <name type="synonym">Physalaemus pustulosus</name>
    <dbReference type="NCBI Taxonomy" id="76066"/>
    <lineage>
        <taxon>Eukaryota</taxon>
        <taxon>Metazoa</taxon>
        <taxon>Chordata</taxon>
        <taxon>Craniata</taxon>
        <taxon>Vertebrata</taxon>
        <taxon>Euteleostomi</taxon>
        <taxon>Amphibia</taxon>
        <taxon>Batrachia</taxon>
        <taxon>Anura</taxon>
        <taxon>Neobatrachia</taxon>
        <taxon>Hyloidea</taxon>
        <taxon>Leptodactylidae</taxon>
        <taxon>Leiuperinae</taxon>
        <taxon>Engystomops</taxon>
    </lineage>
</organism>
<dbReference type="PANTHER" id="PTHR20914">
    <property type="entry name" value="LY6/PLAUR DOMAIN-CONTAINING PROTEIN 8"/>
    <property type="match status" value="1"/>
</dbReference>
<reference evidence="3" key="1">
    <citation type="thesis" date="2020" institute="ProQuest LLC" country="789 East Eisenhower Parkway, Ann Arbor, MI, USA">
        <title>Comparative Genomics and Chromosome Evolution.</title>
        <authorList>
            <person name="Mudd A.B."/>
        </authorList>
    </citation>
    <scope>NUCLEOTIDE SEQUENCE</scope>
    <source>
        <strain evidence="3">237g6f4</strain>
        <tissue evidence="3">Blood</tissue>
    </source>
</reference>
<keyword evidence="4" id="KW-1185">Reference proteome</keyword>
<dbReference type="GO" id="GO:0005576">
    <property type="term" value="C:extracellular region"/>
    <property type="evidence" value="ECO:0007669"/>
    <property type="project" value="UniProtKB-SubCell"/>
</dbReference>
<keyword evidence="2" id="KW-0964">Secreted</keyword>
<sequence>EGDVYHTVKKGCNENGLYPCEQTIYADNYVNAGLEAHIDCCDQDSCNIFGYNMPPDTKPPIGGYCPACFEDNMEPCTTIWTIRCKEIDDKCYEYIGRIRDPGDDIGATNYN</sequence>
<dbReference type="InterPro" id="IPR050918">
    <property type="entry name" value="CNF-like_PLA2_Inhibitor"/>
</dbReference>
<evidence type="ECO:0000313" key="4">
    <source>
        <dbReference type="Proteomes" id="UP000824782"/>
    </source>
</evidence>
<dbReference type="AlphaFoldDB" id="A0AAV6YED6"/>
<dbReference type="PANTHER" id="PTHR20914:SF9">
    <property type="entry name" value="COILED, ISOFORM A"/>
    <property type="match status" value="1"/>
</dbReference>
<gene>
    <name evidence="3" type="ORF">GDO81_027521</name>
</gene>
<dbReference type="Proteomes" id="UP000824782">
    <property type="component" value="Unassembled WGS sequence"/>
</dbReference>
<protein>
    <submittedName>
        <fullName evidence="3">Uncharacterized protein</fullName>
    </submittedName>
</protein>